<keyword evidence="3 7" id="KW-0418">Kinase</keyword>
<feature type="compositionally biased region" description="Basic and acidic residues" evidence="5">
    <location>
        <begin position="13"/>
        <end position="22"/>
    </location>
</feature>
<feature type="region of interest" description="Disordered" evidence="5">
    <location>
        <begin position="364"/>
        <end position="404"/>
    </location>
</feature>
<keyword evidence="8" id="KW-1185">Reference proteome</keyword>
<keyword evidence="1" id="KW-0808">Transferase</keyword>
<evidence type="ECO:0000256" key="5">
    <source>
        <dbReference type="SAM" id="MobiDB-lite"/>
    </source>
</evidence>
<feature type="region of interest" description="Disordered" evidence="5">
    <location>
        <begin position="1"/>
        <end position="35"/>
    </location>
</feature>
<dbReference type="SMART" id="SM00220">
    <property type="entry name" value="S_TKc"/>
    <property type="match status" value="1"/>
</dbReference>
<feature type="compositionally biased region" description="Basic and acidic residues" evidence="5">
    <location>
        <begin position="488"/>
        <end position="498"/>
    </location>
</feature>
<evidence type="ECO:0000256" key="4">
    <source>
        <dbReference type="ARBA" id="ARBA00022840"/>
    </source>
</evidence>
<dbReference type="PROSITE" id="PS50011">
    <property type="entry name" value="PROTEIN_KINASE_DOM"/>
    <property type="match status" value="1"/>
</dbReference>
<dbReference type="SUPFAM" id="SSF56112">
    <property type="entry name" value="Protein kinase-like (PK-like)"/>
    <property type="match status" value="1"/>
</dbReference>
<keyword evidence="7" id="KW-0723">Serine/threonine-protein kinase</keyword>
<dbReference type="Gene3D" id="1.10.510.10">
    <property type="entry name" value="Transferase(Phosphotransferase) domain 1"/>
    <property type="match status" value="1"/>
</dbReference>
<dbReference type="Gene3D" id="3.30.200.20">
    <property type="entry name" value="Phosphorylase Kinase, domain 1"/>
    <property type="match status" value="1"/>
</dbReference>
<name>A0ABY9X4V2_9BACT</name>
<dbReference type="InterPro" id="IPR011009">
    <property type="entry name" value="Kinase-like_dom_sf"/>
</dbReference>
<sequence length="679" mass="74743">MRMSEALEGQAEQEGRKAPERIPRRRAPRGLLDTPSPPLGIRVDGYRLESRLGEGGQGTVYRARRGGRLYALKFLSLESPDWAWRELEVRLRLRHVGELTVEGHGLWPHQGPRFLYLVTPYVRGRSLYAWAKEKNPTARQVVRLVLEVARQLVEVHRAGVVHRDIKGPNVLVRREDGRPVLVDFGVGTYVGAPEITNPLGLPGTRHYRSPEALRFRREHAGEHSPARTSDDLWAVGVVLYWLLTGGYPFDTEVGDEGAMAELILKQEPEPPHACNPRVPRELSELCLRMLEKRLEARFPDAEALCATLEAILGEADGTWDVALCEEWSPEGATTPQEEWLDLGDWLDKARRLLAYARRDPRRGRAVSLADASTHPFSPEDPLPGKKDTGAEASPQERRQPQTPLWRARVWGSALLVLGLLGVMAALRVPPHPEPEAPVTTPEVVSAPIMPEVTKSGQEVAPRGEPPEGGGGAAPEKAETSAPVASATRPEDTRVKTPRQDSQPQKKQQKKKQQTVLGEVAKVCGTALAVGQAACASPAPQVRPVTPPAAECPPGSVQAMKELGLEFDRGSSLLFFPHDENSDRPQITVVRQGPGTLTLIGPPWGKLPRHTVFYGELFFGDAYVYGHFTTATVPGGPTYPVCMELWQTEGVKGVEKEPANEPDSATVRTAVHLKPVERFK</sequence>
<dbReference type="GO" id="GO:0004674">
    <property type="term" value="F:protein serine/threonine kinase activity"/>
    <property type="evidence" value="ECO:0007669"/>
    <property type="project" value="UniProtKB-KW"/>
</dbReference>
<feature type="domain" description="Protein kinase" evidence="6">
    <location>
        <begin position="46"/>
        <end position="312"/>
    </location>
</feature>
<dbReference type="InterPro" id="IPR000719">
    <property type="entry name" value="Prot_kinase_dom"/>
</dbReference>
<dbReference type="PROSITE" id="PS00108">
    <property type="entry name" value="PROTEIN_KINASE_ST"/>
    <property type="match status" value="1"/>
</dbReference>
<evidence type="ECO:0000259" key="6">
    <source>
        <dbReference type="PROSITE" id="PS50011"/>
    </source>
</evidence>
<proteinExistence type="predicted"/>
<keyword evidence="2" id="KW-0547">Nucleotide-binding</keyword>
<evidence type="ECO:0000313" key="7">
    <source>
        <dbReference type="EMBL" id="WNG50436.1"/>
    </source>
</evidence>
<reference evidence="7 8" key="1">
    <citation type="submission" date="2019-08" db="EMBL/GenBank/DDBJ databases">
        <title>Archangium and Cystobacter genomes.</title>
        <authorList>
            <person name="Chen I.-C.K."/>
            <person name="Wielgoss S."/>
        </authorList>
    </citation>
    <scope>NUCLEOTIDE SEQUENCE [LARGE SCALE GENOMIC DNA]</scope>
    <source>
        <strain evidence="7 8">Cbm 6</strain>
    </source>
</reference>
<gene>
    <name evidence="7" type="ORF">F0U60_44640</name>
</gene>
<dbReference type="PANTHER" id="PTHR43289:SF6">
    <property type="entry name" value="SERINE_THREONINE-PROTEIN KINASE NEKL-3"/>
    <property type="match status" value="1"/>
</dbReference>
<evidence type="ECO:0000256" key="3">
    <source>
        <dbReference type="ARBA" id="ARBA00022777"/>
    </source>
</evidence>
<dbReference type="EMBL" id="CP043494">
    <property type="protein sequence ID" value="WNG50436.1"/>
    <property type="molecule type" value="Genomic_DNA"/>
</dbReference>
<dbReference type="CDD" id="cd14014">
    <property type="entry name" value="STKc_PknB_like"/>
    <property type="match status" value="1"/>
</dbReference>
<dbReference type="Pfam" id="PF00069">
    <property type="entry name" value="Pkinase"/>
    <property type="match status" value="1"/>
</dbReference>
<dbReference type="Proteomes" id="UP001611383">
    <property type="component" value="Chromosome"/>
</dbReference>
<organism evidence="7 8">
    <name type="scientific">Archangium minus</name>
    <dbReference type="NCBI Taxonomy" id="83450"/>
    <lineage>
        <taxon>Bacteria</taxon>
        <taxon>Pseudomonadati</taxon>
        <taxon>Myxococcota</taxon>
        <taxon>Myxococcia</taxon>
        <taxon>Myxococcales</taxon>
        <taxon>Cystobacterineae</taxon>
        <taxon>Archangiaceae</taxon>
        <taxon>Archangium</taxon>
    </lineage>
</organism>
<evidence type="ECO:0000256" key="2">
    <source>
        <dbReference type="ARBA" id="ARBA00022741"/>
    </source>
</evidence>
<evidence type="ECO:0000313" key="8">
    <source>
        <dbReference type="Proteomes" id="UP001611383"/>
    </source>
</evidence>
<protein>
    <submittedName>
        <fullName evidence="7">Serine/threonine protein kinase</fullName>
    </submittedName>
</protein>
<keyword evidence="4" id="KW-0067">ATP-binding</keyword>
<dbReference type="PANTHER" id="PTHR43289">
    <property type="entry name" value="MITOGEN-ACTIVATED PROTEIN KINASE KINASE KINASE 20-RELATED"/>
    <property type="match status" value="1"/>
</dbReference>
<feature type="region of interest" description="Disordered" evidence="5">
    <location>
        <begin position="453"/>
        <end position="514"/>
    </location>
</feature>
<accession>A0ABY9X4V2</accession>
<feature type="compositionally biased region" description="Basic and acidic residues" evidence="5">
    <location>
        <begin position="382"/>
        <end position="399"/>
    </location>
</feature>
<evidence type="ECO:0000256" key="1">
    <source>
        <dbReference type="ARBA" id="ARBA00022679"/>
    </source>
</evidence>
<dbReference type="InterPro" id="IPR008271">
    <property type="entry name" value="Ser/Thr_kinase_AS"/>
</dbReference>